<dbReference type="CDD" id="cd00082">
    <property type="entry name" value="HisKA"/>
    <property type="match status" value="1"/>
</dbReference>
<dbReference type="SUPFAM" id="SSF47384">
    <property type="entry name" value="Homodimeric domain of signal transducing histidine kinase"/>
    <property type="match status" value="1"/>
</dbReference>
<dbReference type="SMART" id="SM00388">
    <property type="entry name" value="HisKA"/>
    <property type="match status" value="1"/>
</dbReference>
<keyword evidence="5" id="KW-0808">Transferase</keyword>
<dbReference type="SUPFAM" id="SSF158472">
    <property type="entry name" value="HAMP domain-like"/>
    <property type="match status" value="1"/>
</dbReference>
<dbReference type="RefSeq" id="WP_114278346.1">
    <property type="nucleotide sequence ID" value="NZ_QPJY01000001.1"/>
</dbReference>
<keyword evidence="7 13" id="KW-0418">Kinase</keyword>
<dbReference type="InterPro" id="IPR005467">
    <property type="entry name" value="His_kinase_dom"/>
</dbReference>
<dbReference type="InterPro" id="IPR050351">
    <property type="entry name" value="BphY/WalK/GraS-like"/>
</dbReference>
<protein>
    <recommendedName>
        <fullName evidence="3">histidine kinase</fullName>
        <ecNumber evidence="3">2.7.13.3</ecNumber>
    </recommendedName>
</protein>
<evidence type="ECO:0000313" key="14">
    <source>
        <dbReference type="Proteomes" id="UP000252707"/>
    </source>
</evidence>
<evidence type="ECO:0000259" key="12">
    <source>
        <dbReference type="PROSITE" id="PS50885"/>
    </source>
</evidence>
<evidence type="ECO:0000256" key="5">
    <source>
        <dbReference type="ARBA" id="ARBA00022679"/>
    </source>
</evidence>
<dbReference type="Gene3D" id="3.30.450.20">
    <property type="entry name" value="PAS domain"/>
    <property type="match status" value="1"/>
</dbReference>
<dbReference type="InterPro" id="IPR036097">
    <property type="entry name" value="HisK_dim/P_sf"/>
</dbReference>
<keyword evidence="8" id="KW-0067">ATP-binding</keyword>
<dbReference type="CDD" id="cd06225">
    <property type="entry name" value="HAMP"/>
    <property type="match status" value="1"/>
</dbReference>
<dbReference type="Pfam" id="PF00512">
    <property type="entry name" value="HisKA"/>
    <property type="match status" value="1"/>
</dbReference>
<reference evidence="13 14" key="1">
    <citation type="submission" date="2018-07" db="EMBL/GenBank/DDBJ databases">
        <title>Genomic Encyclopedia of Type Strains, Phase IV (KMG-IV): sequencing the most valuable type-strain genomes for metagenomic binning, comparative biology and taxonomic classification.</title>
        <authorList>
            <person name="Goeker M."/>
        </authorList>
    </citation>
    <scope>NUCLEOTIDE SEQUENCE [LARGE SCALE GENOMIC DNA]</scope>
    <source>
        <strain evidence="13 14">DSM 26407</strain>
    </source>
</reference>
<dbReference type="GO" id="GO:0007234">
    <property type="term" value="P:osmosensory signaling via phosphorelay pathway"/>
    <property type="evidence" value="ECO:0007669"/>
    <property type="project" value="TreeGrafter"/>
</dbReference>
<dbReference type="SMART" id="SM00304">
    <property type="entry name" value="HAMP"/>
    <property type="match status" value="1"/>
</dbReference>
<evidence type="ECO:0000313" key="13">
    <source>
        <dbReference type="EMBL" id="RCX33518.1"/>
    </source>
</evidence>
<gene>
    <name evidence="13" type="ORF">DFQ59_101823</name>
</gene>
<dbReference type="GO" id="GO:0030295">
    <property type="term" value="F:protein kinase activator activity"/>
    <property type="evidence" value="ECO:0007669"/>
    <property type="project" value="TreeGrafter"/>
</dbReference>
<comment type="subcellular location">
    <subcellularLocation>
        <location evidence="2">Membrane</location>
    </subcellularLocation>
</comment>
<evidence type="ECO:0000256" key="7">
    <source>
        <dbReference type="ARBA" id="ARBA00022777"/>
    </source>
</evidence>
<dbReference type="GO" id="GO:0000155">
    <property type="term" value="F:phosphorelay sensor kinase activity"/>
    <property type="evidence" value="ECO:0007669"/>
    <property type="project" value="InterPro"/>
</dbReference>
<feature type="domain" description="Histidine kinase" evidence="11">
    <location>
        <begin position="280"/>
        <end position="488"/>
    </location>
</feature>
<dbReference type="SUPFAM" id="SSF55874">
    <property type="entry name" value="ATPase domain of HSP90 chaperone/DNA topoisomerase II/histidine kinase"/>
    <property type="match status" value="1"/>
</dbReference>
<dbReference type="PANTHER" id="PTHR42878:SF7">
    <property type="entry name" value="SENSOR HISTIDINE KINASE GLRK"/>
    <property type="match status" value="1"/>
</dbReference>
<dbReference type="SMART" id="SM00387">
    <property type="entry name" value="HATPase_c"/>
    <property type="match status" value="1"/>
</dbReference>
<feature type="transmembrane region" description="Helical" evidence="10">
    <location>
        <begin position="185"/>
        <end position="206"/>
    </location>
</feature>
<evidence type="ECO:0000256" key="9">
    <source>
        <dbReference type="ARBA" id="ARBA00023012"/>
    </source>
</evidence>
<dbReference type="GO" id="GO:0000156">
    <property type="term" value="F:phosphorelay response regulator activity"/>
    <property type="evidence" value="ECO:0007669"/>
    <property type="project" value="TreeGrafter"/>
</dbReference>
<dbReference type="EMBL" id="QPJY01000001">
    <property type="protein sequence ID" value="RCX33518.1"/>
    <property type="molecule type" value="Genomic_DNA"/>
</dbReference>
<keyword evidence="14" id="KW-1185">Reference proteome</keyword>
<sequence>MSAETAARGLETPGGLARPAPRISLFRTLRFRLILSVALVHVCLMGAFTWESVQEQSQSVREQLYNRGVSLSNLMVVASTNAVLAEDLAALAEVTERVHRQPDVRYGEIVDARGQVLASTEPRSIGRPVGAMVAASERFPLPGDDQLLDLREEVTVAGRRVGTVLLGLSTESLDAALRSTRNEGLLFILLALFIGSVAAWGLSLALTRHLHELTRAAGQISAGDFSVRVAPGARDESGVLARAFNAMAVSLERTARRARQEHEKRTEAERLACVGELSASIAHEIRNPLAAIINSVSLLDREDLEREDRGEVVDIINSETRRLQRTLNDFLDFARIREPQLAVVDLCPLVEEVARLVERDPQSQGRVRFRLRFLDGSCRAHIDADQMRQVLWNLMLNAVQAMSGGGEVTVRVECGDGRVQVSVVDAGCGMEEAFVGKVTKPFVTGRRSGTGLGLAIAQRVLMQHGSGLSIVSQPGVGTEVGFELGAVGAE</sequence>
<evidence type="ECO:0000256" key="6">
    <source>
        <dbReference type="ARBA" id="ARBA00022741"/>
    </source>
</evidence>
<dbReference type="Proteomes" id="UP000252707">
    <property type="component" value="Unassembled WGS sequence"/>
</dbReference>
<proteinExistence type="predicted"/>
<evidence type="ECO:0000256" key="10">
    <source>
        <dbReference type="SAM" id="Phobius"/>
    </source>
</evidence>
<dbReference type="GO" id="GO:0016020">
    <property type="term" value="C:membrane"/>
    <property type="evidence" value="ECO:0007669"/>
    <property type="project" value="UniProtKB-SubCell"/>
</dbReference>
<evidence type="ECO:0000256" key="2">
    <source>
        <dbReference type="ARBA" id="ARBA00004370"/>
    </source>
</evidence>
<dbReference type="Pfam" id="PF02518">
    <property type="entry name" value="HATPase_c"/>
    <property type="match status" value="1"/>
</dbReference>
<evidence type="ECO:0000256" key="4">
    <source>
        <dbReference type="ARBA" id="ARBA00022553"/>
    </source>
</evidence>
<dbReference type="PRINTS" id="PR00344">
    <property type="entry name" value="BCTRLSENSOR"/>
</dbReference>
<keyword evidence="10" id="KW-0812">Transmembrane</keyword>
<dbReference type="AlphaFoldDB" id="A0A369CJN9"/>
<dbReference type="Gene3D" id="3.30.565.10">
    <property type="entry name" value="Histidine kinase-like ATPase, C-terminal domain"/>
    <property type="match status" value="1"/>
</dbReference>
<organism evidence="13 14">
    <name type="scientific">Thioalbus denitrificans</name>
    <dbReference type="NCBI Taxonomy" id="547122"/>
    <lineage>
        <taxon>Bacteria</taxon>
        <taxon>Pseudomonadati</taxon>
        <taxon>Pseudomonadota</taxon>
        <taxon>Gammaproteobacteria</taxon>
        <taxon>Chromatiales</taxon>
        <taxon>Ectothiorhodospiraceae</taxon>
        <taxon>Thioalbus</taxon>
    </lineage>
</organism>
<keyword evidence="9" id="KW-0902">Two-component regulatory system</keyword>
<dbReference type="InterPro" id="IPR003594">
    <property type="entry name" value="HATPase_dom"/>
</dbReference>
<dbReference type="PANTHER" id="PTHR42878">
    <property type="entry name" value="TWO-COMPONENT HISTIDINE KINASE"/>
    <property type="match status" value="1"/>
</dbReference>
<evidence type="ECO:0000259" key="11">
    <source>
        <dbReference type="PROSITE" id="PS50109"/>
    </source>
</evidence>
<keyword evidence="6" id="KW-0547">Nucleotide-binding</keyword>
<dbReference type="Pfam" id="PF00672">
    <property type="entry name" value="HAMP"/>
    <property type="match status" value="1"/>
</dbReference>
<feature type="domain" description="HAMP" evidence="12">
    <location>
        <begin position="204"/>
        <end position="256"/>
    </location>
</feature>
<dbReference type="InterPro" id="IPR003660">
    <property type="entry name" value="HAMP_dom"/>
</dbReference>
<evidence type="ECO:0000256" key="1">
    <source>
        <dbReference type="ARBA" id="ARBA00000085"/>
    </source>
</evidence>
<keyword evidence="10" id="KW-1133">Transmembrane helix</keyword>
<keyword evidence="10" id="KW-0472">Membrane</keyword>
<evidence type="ECO:0000256" key="8">
    <source>
        <dbReference type="ARBA" id="ARBA00022840"/>
    </source>
</evidence>
<evidence type="ECO:0000256" key="3">
    <source>
        <dbReference type="ARBA" id="ARBA00012438"/>
    </source>
</evidence>
<dbReference type="InterPro" id="IPR036890">
    <property type="entry name" value="HATPase_C_sf"/>
</dbReference>
<comment type="catalytic activity">
    <reaction evidence="1">
        <text>ATP + protein L-histidine = ADP + protein N-phospho-L-histidine.</text>
        <dbReference type="EC" id="2.7.13.3"/>
    </reaction>
</comment>
<accession>A0A369CJN9</accession>
<dbReference type="InterPro" id="IPR003661">
    <property type="entry name" value="HisK_dim/P_dom"/>
</dbReference>
<dbReference type="PROSITE" id="PS50109">
    <property type="entry name" value="HIS_KIN"/>
    <property type="match status" value="1"/>
</dbReference>
<dbReference type="Gene3D" id="6.10.340.10">
    <property type="match status" value="1"/>
</dbReference>
<dbReference type="EC" id="2.7.13.3" evidence="3"/>
<dbReference type="OrthoDB" id="1931120at2"/>
<keyword evidence="4" id="KW-0597">Phosphoprotein</keyword>
<dbReference type="PROSITE" id="PS50885">
    <property type="entry name" value="HAMP"/>
    <property type="match status" value="1"/>
</dbReference>
<comment type="caution">
    <text evidence="13">The sequence shown here is derived from an EMBL/GenBank/DDBJ whole genome shotgun (WGS) entry which is preliminary data.</text>
</comment>
<dbReference type="Gene3D" id="1.10.287.130">
    <property type="match status" value="1"/>
</dbReference>
<dbReference type="InterPro" id="IPR004358">
    <property type="entry name" value="Sig_transdc_His_kin-like_C"/>
</dbReference>
<name>A0A369CJN9_9GAMM</name>